<dbReference type="PROSITE" id="PS00108">
    <property type="entry name" value="PROTEIN_KINASE_ST"/>
    <property type="match status" value="1"/>
</dbReference>
<dbReference type="GO" id="GO:0004672">
    <property type="term" value="F:protein kinase activity"/>
    <property type="evidence" value="ECO:0007669"/>
    <property type="project" value="InterPro"/>
</dbReference>
<dbReference type="SUPFAM" id="SSF56112">
    <property type="entry name" value="Protein kinase-like (PK-like)"/>
    <property type="match status" value="1"/>
</dbReference>
<accession>A0A0G4F3E9</accession>
<feature type="region of interest" description="Disordered" evidence="1">
    <location>
        <begin position="297"/>
        <end position="316"/>
    </location>
</feature>
<proteinExistence type="predicted"/>
<reference evidence="2" key="1">
    <citation type="submission" date="2014-11" db="EMBL/GenBank/DDBJ databases">
        <authorList>
            <person name="Otto D Thomas"/>
            <person name="Naeem Raeece"/>
        </authorList>
    </citation>
    <scope>NUCLEOTIDE SEQUENCE</scope>
</reference>
<sequence>MILGWDPVQVIAWSDIQFLGPLGGSSGGCSTVWLGEWKGEKVVLKFAVKPADVVCLLAEIELAGHLKEVVGLGVFLGITVDRTKQEGDLGYVGLVLAWRGDHLFRHVNSISAEQRPLFMFRVSKEQVRQLKRAAESGLVHSDIKMTNVTVDTVKDDGAGGKKPGVVTVIDWGMGKVIDVFSGEVKGGNSMGGGTLKYMPDEVLGMRALLQSTSSSPPARRPVSILKAYQDSHGGRRKISGFGAGTFGGKKTTGVCRLDPATVALLVRGAQPSPGLNMLRRNAFVEALVTQGLNGVIPQQQQQQQPQQQAAPALPAAGAAALPAPGLVAHPVVLPRPVVQQQEQQQQAAPALPAAGAAALPAPGLVAHPVVLPRPVVQQQQHGQQKQRGAGNRKATAKRQPQRAGKAAARRTAGRQ</sequence>
<dbReference type="EMBL" id="CDMZ01000071">
    <property type="protein sequence ID" value="CEM05917.1"/>
    <property type="molecule type" value="Genomic_DNA"/>
</dbReference>
<protein>
    <recommendedName>
        <fullName evidence="3">Protein kinase domain-containing protein</fullName>
    </recommendedName>
</protein>
<dbReference type="InterPro" id="IPR008271">
    <property type="entry name" value="Ser/Thr_kinase_AS"/>
</dbReference>
<feature type="compositionally biased region" description="Low complexity" evidence="1">
    <location>
        <begin position="370"/>
        <end position="386"/>
    </location>
</feature>
<feature type="region of interest" description="Disordered" evidence="1">
    <location>
        <begin position="370"/>
        <end position="415"/>
    </location>
</feature>
<gene>
    <name evidence="2" type="ORF">Cvel_14775</name>
</gene>
<name>A0A0G4F3E9_9ALVE</name>
<organism evidence="2">
    <name type="scientific">Chromera velia CCMP2878</name>
    <dbReference type="NCBI Taxonomy" id="1169474"/>
    <lineage>
        <taxon>Eukaryota</taxon>
        <taxon>Sar</taxon>
        <taxon>Alveolata</taxon>
        <taxon>Colpodellida</taxon>
        <taxon>Chromeraceae</taxon>
        <taxon>Chromera</taxon>
    </lineage>
</organism>
<dbReference type="VEuPathDB" id="CryptoDB:Cvel_14775"/>
<evidence type="ECO:0008006" key="3">
    <source>
        <dbReference type="Google" id="ProtNLM"/>
    </source>
</evidence>
<dbReference type="AlphaFoldDB" id="A0A0G4F3E9"/>
<dbReference type="InterPro" id="IPR011009">
    <property type="entry name" value="Kinase-like_dom_sf"/>
</dbReference>
<evidence type="ECO:0000313" key="2">
    <source>
        <dbReference type="EMBL" id="CEM05917.1"/>
    </source>
</evidence>
<evidence type="ECO:0000256" key="1">
    <source>
        <dbReference type="SAM" id="MobiDB-lite"/>
    </source>
</evidence>
<dbReference type="Gene3D" id="1.10.510.10">
    <property type="entry name" value="Transferase(Phosphotransferase) domain 1"/>
    <property type="match status" value="1"/>
</dbReference>